<dbReference type="AlphaFoldDB" id="A0AAW1PBM0"/>
<dbReference type="EMBL" id="JALJOR010000013">
    <property type="protein sequence ID" value="KAK9806871.1"/>
    <property type="molecule type" value="Genomic_DNA"/>
</dbReference>
<keyword evidence="2" id="KW-1185">Reference proteome</keyword>
<name>A0AAW1PBM0_9CHLO</name>
<proteinExistence type="predicted"/>
<evidence type="ECO:0000313" key="2">
    <source>
        <dbReference type="Proteomes" id="UP001489004"/>
    </source>
</evidence>
<protein>
    <submittedName>
        <fullName evidence="1">Uncharacterized protein</fullName>
    </submittedName>
</protein>
<reference evidence="1 2" key="1">
    <citation type="journal article" date="2024" name="Nat. Commun.">
        <title>Phylogenomics reveals the evolutionary origins of lichenization in chlorophyte algae.</title>
        <authorList>
            <person name="Puginier C."/>
            <person name="Libourel C."/>
            <person name="Otte J."/>
            <person name="Skaloud P."/>
            <person name="Haon M."/>
            <person name="Grisel S."/>
            <person name="Petersen M."/>
            <person name="Berrin J.G."/>
            <person name="Delaux P.M."/>
            <person name="Dal Grande F."/>
            <person name="Keller J."/>
        </authorList>
    </citation>
    <scope>NUCLEOTIDE SEQUENCE [LARGE SCALE GENOMIC DNA]</scope>
    <source>
        <strain evidence="1 2">SAG 2043</strain>
    </source>
</reference>
<accession>A0AAW1PBM0</accession>
<comment type="caution">
    <text evidence="1">The sequence shown here is derived from an EMBL/GenBank/DDBJ whole genome shotgun (WGS) entry which is preliminary data.</text>
</comment>
<dbReference type="Proteomes" id="UP001489004">
    <property type="component" value="Unassembled WGS sequence"/>
</dbReference>
<sequence length="217" mass="23868">MLSIQWIAVFQTQAGGVPSPEVLAVQAPASFHLQAAESAALPESSEGGGPAHPAERRTQTPRMFQPCCKHLNPGSDVYGCQHCEQECMACHELKAAADFVADKRCYNGIGSKCKNCRNAVAEAKLDFEFLLSNKFGINIYNVQAPVKFSYEAGQRIRYQERSSYHQVLKDVLNDCLEDKLALQAALDTLEQQVKAAGGKTKMWSYAHKLRAQGSSEE</sequence>
<gene>
    <name evidence="1" type="ORF">WJX72_005599</name>
</gene>
<organism evidence="1 2">
    <name type="scientific">[Myrmecia] bisecta</name>
    <dbReference type="NCBI Taxonomy" id="41462"/>
    <lineage>
        <taxon>Eukaryota</taxon>
        <taxon>Viridiplantae</taxon>
        <taxon>Chlorophyta</taxon>
        <taxon>core chlorophytes</taxon>
        <taxon>Trebouxiophyceae</taxon>
        <taxon>Trebouxiales</taxon>
        <taxon>Trebouxiaceae</taxon>
        <taxon>Myrmecia</taxon>
    </lineage>
</organism>
<evidence type="ECO:0000313" key="1">
    <source>
        <dbReference type="EMBL" id="KAK9806871.1"/>
    </source>
</evidence>